<evidence type="ECO:0000256" key="1">
    <source>
        <dbReference type="SAM" id="Phobius"/>
    </source>
</evidence>
<comment type="caution">
    <text evidence="2">The sequence shown here is derived from an EMBL/GenBank/DDBJ whole genome shotgun (WGS) entry which is preliminary data.</text>
</comment>
<reference evidence="2 3" key="1">
    <citation type="submission" date="2024-11" db="EMBL/GenBank/DDBJ databases">
        <title>A near-complete genome assembly of Cinchona calisaya.</title>
        <authorList>
            <person name="Lian D.C."/>
            <person name="Zhao X.W."/>
            <person name="Wei L."/>
        </authorList>
    </citation>
    <scope>NUCLEOTIDE SEQUENCE [LARGE SCALE GENOMIC DNA]</scope>
    <source>
        <tissue evidence="2">Nenye</tissue>
    </source>
</reference>
<keyword evidence="3" id="KW-1185">Reference proteome</keyword>
<dbReference type="Proteomes" id="UP001630127">
    <property type="component" value="Unassembled WGS sequence"/>
</dbReference>
<dbReference type="PANTHER" id="PTHR10492">
    <property type="match status" value="1"/>
</dbReference>
<protein>
    <submittedName>
        <fullName evidence="2">Uncharacterized protein</fullName>
    </submittedName>
</protein>
<dbReference type="PANTHER" id="PTHR10492:SF90">
    <property type="entry name" value="ATP-DEPENDENT DNA HELICASE"/>
    <property type="match status" value="1"/>
</dbReference>
<feature type="transmembrane region" description="Helical" evidence="1">
    <location>
        <begin position="20"/>
        <end position="38"/>
    </location>
</feature>
<name>A0ABD2Z4A7_9GENT</name>
<keyword evidence="1" id="KW-0472">Membrane</keyword>
<sequence length="223" mass="26083">MEGLGLEVAWILITDGSFRTILIWTSSIGGIFVLNGVIREAGERFYQRTLLNIVKSPRSYEEIRIVNGIAYPTFKQAYQAFGLLGGDEEWHKAIREAANWQTGQQLHELFVTILLFCEVVNPLDLWEKNYELLSDDIFHRQRHLLGSNNITFSLSQIMNYALYEVERILNRSSRSWKDFPTLPFPYMLHLNEVRNILIAEELSYNREILSYEHFQLHAGLNNW</sequence>
<evidence type="ECO:0000313" key="3">
    <source>
        <dbReference type="Proteomes" id="UP001630127"/>
    </source>
</evidence>
<dbReference type="EMBL" id="JBJUIK010000011">
    <property type="protein sequence ID" value="KAL3513656.1"/>
    <property type="molecule type" value="Genomic_DNA"/>
</dbReference>
<accession>A0ABD2Z4A7</accession>
<evidence type="ECO:0000313" key="2">
    <source>
        <dbReference type="EMBL" id="KAL3513656.1"/>
    </source>
</evidence>
<organism evidence="2 3">
    <name type="scientific">Cinchona calisaya</name>
    <dbReference type="NCBI Taxonomy" id="153742"/>
    <lineage>
        <taxon>Eukaryota</taxon>
        <taxon>Viridiplantae</taxon>
        <taxon>Streptophyta</taxon>
        <taxon>Embryophyta</taxon>
        <taxon>Tracheophyta</taxon>
        <taxon>Spermatophyta</taxon>
        <taxon>Magnoliopsida</taxon>
        <taxon>eudicotyledons</taxon>
        <taxon>Gunneridae</taxon>
        <taxon>Pentapetalae</taxon>
        <taxon>asterids</taxon>
        <taxon>lamiids</taxon>
        <taxon>Gentianales</taxon>
        <taxon>Rubiaceae</taxon>
        <taxon>Cinchonoideae</taxon>
        <taxon>Cinchoneae</taxon>
        <taxon>Cinchona</taxon>
    </lineage>
</organism>
<dbReference type="AlphaFoldDB" id="A0ABD2Z4A7"/>
<keyword evidence="1" id="KW-1133">Transmembrane helix</keyword>
<gene>
    <name evidence="2" type="ORF">ACH5RR_026373</name>
</gene>
<keyword evidence="1" id="KW-0812">Transmembrane</keyword>
<proteinExistence type="predicted"/>